<keyword evidence="3" id="KW-0805">Transcription regulation</keyword>
<organism evidence="7 8">
    <name type="scientific">Rhizoctonia solani</name>
    <dbReference type="NCBI Taxonomy" id="456999"/>
    <lineage>
        <taxon>Eukaryota</taxon>
        <taxon>Fungi</taxon>
        <taxon>Dikarya</taxon>
        <taxon>Basidiomycota</taxon>
        <taxon>Agaricomycotina</taxon>
        <taxon>Agaricomycetes</taxon>
        <taxon>Cantharellales</taxon>
        <taxon>Ceratobasidiaceae</taxon>
        <taxon>Rhizoctonia</taxon>
    </lineage>
</organism>
<keyword evidence="4" id="KW-0804">Transcription</keyword>
<evidence type="ECO:0000256" key="2">
    <source>
        <dbReference type="ARBA" id="ARBA00022723"/>
    </source>
</evidence>
<dbReference type="GO" id="GO:0000981">
    <property type="term" value="F:DNA-binding transcription factor activity, RNA polymerase II-specific"/>
    <property type="evidence" value="ECO:0007669"/>
    <property type="project" value="InterPro"/>
</dbReference>
<protein>
    <recommendedName>
        <fullName evidence="6">Zn(2)-C6 fungal-type domain-containing protein</fullName>
    </recommendedName>
</protein>
<dbReference type="SUPFAM" id="SSF57701">
    <property type="entry name" value="Zn2/Cys6 DNA-binding domain"/>
    <property type="match status" value="1"/>
</dbReference>
<reference evidence="7" key="1">
    <citation type="submission" date="2021-01" db="EMBL/GenBank/DDBJ databases">
        <authorList>
            <person name="Kaushik A."/>
        </authorList>
    </citation>
    <scope>NUCLEOTIDE SEQUENCE</scope>
    <source>
        <strain evidence="7">AG2-2IIIB</strain>
    </source>
</reference>
<dbReference type="GO" id="GO:0008270">
    <property type="term" value="F:zinc ion binding"/>
    <property type="evidence" value="ECO:0007669"/>
    <property type="project" value="InterPro"/>
</dbReference>
<dbReference type="PANTHER" id="PTHR47338">
    <property type="entry name" value="ZN(II)2CYS6 TRANSCRIPTION FACTOR (EUROFUNG)-RELATED"/>
    <property type="match status" value="1"/>
</dbReference>
<evidence type="ECO:0000313" key="7">
    <source>
        <dbReference type="EMBL" id="CAE6542221.1"/>
    </source>
</evidence>
<dbReference type="InterPro" id="IPR036864">
    <property type="entry name" value="Zn2-C6_fun-type_DNA-bd_sf"/>
</dbReference>
<dbReference type="PROSITE" id="PS00463">
    <property type="entry name" value="ZN2_CY6_FUNGAL_1"/>
    <property type="match status" value="1"/>
</dbReference>
<dbReference type="PANTHER" id="PTHR47338:SF29">
    <property type="entry name" value="ZN(2)-C6 FUNGAL-TYPE DOMAIN-CONTAINING PROTEIN"/>
    <property type="match status" value="1"/>
</dbReference>
<dbReference type="CDD" id="cd12148">
    <property type="entry name" value="fungal_TF_MHR"/>
    <property type="match status" value="1"/>
</dbReference>
<dbReference type="CDD" id="cd00067">
    <property type="entry name" value="GAL4"/>
    <property type="match status" value="1"/>
</dbReference>
<accession>A0A8H3DRD6</accession>
<evidence type="ECO:0000259" key="6">
    <source>
        <dbReference type="PROSITE" id="PS50048"/>
    </source>
</evidence>
<dbReference type="EMBL" id="CAJMWT010010472">
    <property type="protein sequence ID" value="CAE6542221.1"/>
    <property type="molecule type" value="Genomic_DNA"/>
</dbReference>
<comment type="caution">
    <text evidence="7">The sequence shown here is derived from an EMBL/GenBank/DDBJ whole genome shotgun (WGS) entry which is preliminary data.</text>
</comment>
<evidence type="ECO:0000313" key="8">
    <source>
        <dbReference type="Proteomes" id="UP000663843"/>
    </source>
</evidence>
<comment type="subcellular location">
    <subcellularLocation>
        <location evidence="1">Nucleus</location>
    </subcellularLocation>
</comment>
<proteinExistence type="predicted"/>
<evidence type="ECO:0000256" key="5">
    <source>
        <dbReference type="ARBA" id="ARBA00023242"/>
    </source>
</evidence>
<dbReference type="SMART" id="SM00066">
    <property type="entry name" value="GAL4"/>
    <property type="match status" value="1"/>
</dbReference>
<evidence type="ECO:0000256" key="4">
    <source>
        <dbReference type="ARBA" id="ARBA00023163"/>
    </source>
</evidence>
<evidence type="ECO:0000256" key="3">
    <source>
        <dbReference type="ARBA" id="ARBA00023015"/>
    </source>
</evidence>
<dbReference type="InterPro" id="IPR050815">
    <property type="entry name" value="TF_fung"/>
</dbReference>
<keyword evidence="2" id="KW-0479">Metal-binding</keyword>
<dbReference type="Proteomes" id="UP000663843">
    <property type="component" value="Unassembled WGS sequence"/>
</dbReference>
<dbReference type="GO" id="GO:0005634">
    <property type="term" value="C:nucleus"/>
    <property type="evidence" value="ECO:0007669"/>
    <property type="project" value="UniProtKB-SubCell"/>
</dbReference>
<dbReference type="AlphaFoldDB" id="A0A8H3DRD6"/>
<evidence type="ECO:0000256" key="1">
    <source>
        <dbReference type="ARBA" id="ARBA00004123"/>
    </source>
</evidence>
<dbReference type="Pfam" id="PF00172">
    <property type="entry name" value="Zn_clus"/>
    <property type="match status" value="1"/>
</dbReference>
<keyword evidence="5" id="KW-0539">Nucleus</keyword>
<name>A0A8H3DRD6_9AGAM</name>
<dbReference type="PROSITE" id="PS50048">
    <property type="entry name" value="ZN2_CY6_FUNGAL_2"/>
    <property type="match status" value="1"/>
</dbReference>
<feature type="domain" description="Zn(2)-C6 fungal-type" evidence="6">
    <location>
        <begin position="26"/>
        <end position="58"/>
    </location>
</feature>
<dbReference type="Gene3D" id="4.10.240.10">
    <property type="entry name" value="Zn(2)-C6 fungal-type DNA-binding domain"/>
    <property type="match status" value="1"/>
</dbReference>
<sequence>MSGSAGAVRTQSTGGQRATPLFRGSGCHYCRTRKVKCDAEKPFCTRCVSQNTTDKCKYDQVKKSKFTLLKEENARLKERIAHLERASGKLASDLEDIKEPPSSAFSRISLEEEDDYDGHEQDQEVNVDAREDQIYTGSGPHPVQPQQQPTHGVRPDYFPMEPAQPPRLDHYPRPPPEDFQTAHHFGQYQQQPFHDPYPQLVYQGSYYPQGSTSNAHHHPEYVQVGGRVHSVPYTPQVQTGLLPEVHTWPPTPTDPVPLSATTSGFTPSPQSNRWALPPQMSPEMTPESPNGLYVSTNYPQGANFRDDGRYVGGAMPSYNAYQGAPIQAPAACRRPVPSPPARDQDMVDEYLRRWRIQSRESIENQYAQTISDSRELVGNWWEKDDLSVADRNAMLELFLPFRKQAGLEVFLPEFLASLHHPPERRPHPGFMWMIYSFAAFFSGDPELKAQVGAFMERARRNLEESFANGDRLFDYVRGQTLYASLLYMSGRVNEGFMATSSACNAAILCGLHKITSAAVGPRVQARERPGYRIKQIEFQLEPAVSPREHGERITAFWQLILVDHSAAATTGSLAMFRDDGDERSRVETVFPRPLEEYMNGGAYQVPYATLGDVFTSKEIPKVPDTVLTMQVKATAILERAARLATKWGRGEHISFTDPSKYSDEYHIIVGAIQHFKSYLPGLRPQPGNSADSNLFLTSNGLVFERLFPHFMLWDAEIQLYTVFEDAEAHNMYLNAARQIRYLTSQLTDKEIEQLGVLLGHCFASASAVLSNELRLYTESGDLQGVQYLTQELNVIRHAQEVLAANHFLAAVESGPTDSRVRKFPVAYPESTIVTSL</sequence>
<gene>
    <name evidence="7" type="ORF">RDB_LOCUS199894</name>
</gene>
<dbReference type="InterPro" id="IPR001138">
    <property type="entry name" value="Zn2Cys6_DnaBD"/>
</dbReference>